<dbReference type="AlphaFoldDB" id="A0A8S1WDI1"/>
<evidence type="ECO:0000313" key="2">
    <source>
        <dbReference type="Proteomes" id="UP000683925"/>
    </source>
</evidence>
<evidence type="ECO:0000313" key="1">
    <source>
        <dbReference type="EMBL" id="CAD8187173.1"/>
    </source>
</evidence>
<dbReference type="OMA" id="DWREVQI"/>
<protein>
    <recommendedName>
        <fullName evidence="3">P-loop containing nucleoside triphosphate hydrolase</fullName>
    </recommendedName>
</protein>
<organism evidence="1 2">
    <name type="scientific">Paramecium octaurelia</name>
    <dbReference type="NCBI Taxonomy" id="43137"/>
    <lineage>
        <taxon>Eukaryota</taxon>
        <taxon>Sar</taxon>
        <taxon>Alveolata</taxon>
        <taxon>Ciliophora</taxon>
        <taxon>Intramacronucleata</taxon>
        <taxon>Oligohymenophorea</taxon>
        <taxon>Peniculida</taxon>
        <taxon>Parameciidae</taxon>
        <taxon>Paramecium</taxon>
    </lineage>
</organism>
<keyword evidence="2" id="KW-1185">Reference proteome</keyword>
<dbReference type="Proteomes" id="UP000683925">
    <property type="component" value="Unassembled WGS sequence"/>
</dbReference>
<dbReference type="EMBL" id="CAJJDP010000088">
    <property type="protein sequence ID" value="CAD8187173.1"/>
    <property type="molecule type" value="Genomic_DNA"/>
</dbReference>
<accession>A0A8S1WDI1</accession>
<dbReference type="OrthoDB" id="317013at2759"/>
<reference evidence="1" key="1">
    <citation type="submission" date="2021-01" db="EMBL/GenBank/DDBJ databases">
        <authorList>
            <consortium name="Genoscope - CEA"/>
            <person name="William W."/>
        </authorList>
    </citation>
    <scope>NUCLEOTIDE SEQUENCE</scope>
</reference>
<gene>
    <name evidence="1" type="ORF">POCTA_138.1.T0890146</name>
</gene>
<proteinExistence type="predicted"/>
<sequence length="303" mass="35886">MSRKPLQIKLNPIQKVNQQEKVNSCKNETFKRSVVKYTNQTSKLIQQLIFVKTITQNQQKLPQIINNENSSKHKNKIIQMQQKPISDSHISKQNGKVENNNYHNAILLGAPGVGKTFIMHKLFPNEKSLKEFTLYKLQELQYNFVDTSGFDFESEIDWREVQIKKFQEFFKQVDNRISSIFIVVNFERTDLMKKKLISVYKYFRKFANLISIVVTDFHLSESKEDEENLIKSLKIFQPVDVLFVRGDVKSEELIIQLKKKQSKMLMKINQYNQLNLKETIFEQDDFEEQKILRTQLLNKIINK</sequence>
<name>A0A8S1WDI1_PAROT</name>
<comment type="caution">
    <text evidence="1">The sequence shown here is derived from an EMBL/GenBank/DDBJ whole genome shotgun (WGS) entry which is preliminary data.</text>
</comment>
<evidence type="ECO:0008006" key="3">
    <source>
        <dbReference type="Google" id="ProtNLM"/>
    </source>
</evidence>